<proteinExistence type="inferred from homology"/>
<evidence type="ECO:0000259" key="6">
    <source>
        <dbReference type="SMART" id="SM00903"/>
    </source>
</evidence>
<dbReference type="EMBL" id="HBIN01006912">
    <property type="protein sequence ID" value="CAE0434769.1"/>
    <property type="molecule type" value="Transcribed_RNA"/>
</dbReference>
<comment type="cofactor">
    <cofactor evidence="1">
        <name>FMN</name>
        <dbReference type="ChEBI" id="CHEBI:58210"/>
    </cofactor>
</comment>
<evidence type="ECO:0000256" key="2">
    <source>
        <dbReference type="ARBA" id="ARBA00022630"/>
    </source>
</evidence>
<feature type="region of interest" description="Disordered" evidence="5">
    <location>
        <begin position="64"/>
        <end position="103"/>
    </location>
</feature>
<protein>
    <recommendedName>
        <fullName evidence="6">Flavin reductase like domain-containing protein</fullName>
    </recommendedName>
</protein>
<sequence length="313" mass="35475">MQVLKCWKLASRISKIPKPRHCSSRFLSVSKFKMTTGKRKFSTMSDELDYLRARVKDLEAKEEVQNRNKYHRIGSGASHDQSPNPSWKKRETQPMPFPEETGFQSMVPRDMKSVYQFVISSVVPRPIAFVSTVNVDGNIKANLAPFSYFMAVCHDPLTLAFSTCTKRGAVKKDTLNNLESNGECVVNIISEWFVESANFCSGDFPDDVDEFEVAGLTKLSSDVVRPPRVKEAAVQLECKLKHKYEIVNDKDEHTATMCVVEVVKSHVKKELYDPEKGVVKFEGYRPISRLGGTTYGKVGDTFSLPRPEKDEFR</sequence>
<comment type="similarity">
    <text evidence="4">Belongs to the flavoredoxin family.</text>
</comment>
<name>A0A7S3LNX4_9STRA</name>
<dbReference type="PANTHER" id="PTHR33798:SF5">
    <property type="entry name" value="FLAVIN REDUCTASE LIKE DOMAIN-CONTAINING PROTEIN"/>
    <property type="match status" value="1"/>
</dbReference>
<dbReference type="Gene3D" id="2.30.110.10">
    <property type="entry name" value="Electron Transport, Fmn-binding Protein, Chain A"/>
    <property type="match status" value="1"/>
</dbReference>
<keyword evidence="3" id="KW-0288">FMN</keyword>
<evidence type="ECO:0000256" key="1">
    <source>
        <dbReference type="ARBA" id="ARBA00001917"/>
    </source>
</evidence>
<organism evidence="7">
    <name type="scientific">Aplanochytrium stocchinoi</name>
    <dbReference type="NCBI Taxonomy" id="215587"/>
    <lineage>
        <taxon>Eukaryota</taxon>
        <taxon>Sar</taxon>
        <taxon>Stramenopiles</taxon>
        <taxon>Bigyra</taxon>
        <taxon>Labyrinthulomycetes</taxon>
        <taxon>Thraustochytrida</taxon>
        <taxon>Thraustochytriidae</taxon>
        <taxon>Aplanochytrium</taxon>
    </lineage>
</organism>
<dbReference type="SMART" id="SM00903">
    <property type="entry name" value="Flavin_Reduct"/>
    <property type="match status" value="1"/>
</dbReference>
<evidence type="ECO:0000313" key="7">
    <source>
        <dbReference type="EMBL" id="CAE0434769.1"/>
    </source>
</evidence>
<dbReference type="CDD" id="cd14724">
    <property type="entry name" value="ZIP_Gal4-like_1"/>
    <property type="match status" value="1"/>
</dbReference>
<accession>A0A7S3LNX4</accession>
<keyword evidence="2" id="KW-0285">Flavoprotein</keyword>
<dbReference type="InterPro" id="IPR002563">
    <property type="entry name" value="Flavin_Rdtase-like_dom"/>
</dbReference>
<evidence type="ECO:0000256" key="3">
    <source>
        <dbReference type="ARBA" id="ARBA00022643"/>
    </source>
</evidence>
<dbReference type="InterPro" id="IPR012349">
    <property type="entry name" value="Split_barrel_FMN-bd"/>
</dbReference>
<dbReference type="SUPFAM" id="SSF50475">
    <property type="entry name" value="FMN-binding split barrel"/>
    <property type="match status" value="1"/>
</dbReference>
<dbReference type="PANTHER" id="PTHR33798">
    <property type="entry name" value="FLAVOPROTEIN OXYGENASE"/>
    <property type="match status" value="1"/>
</dbReference>
<evidence type="ECO:0000256" key="4">
    <source>
        <dbReference type="ARBA" id="ARBA00038054"/>
    </source>
</evidence>
<feature type="domain" description="Flavin reductase like" evidence="6">
    <location>
        <begin position="120"/>
        <end position="286"/>
    </location>
</feature>
<dbReference type="AlphaFoldDB" id="A0A7S3LNX4"/>
<dbReference type="Pfam" id="PF01613">
    <property type="entry name" value="Flavin_Reduct"/>
    <property type="match status" value="1"/>
</dbReference>
<dbReference type="GO" id="GO:0010181">
    <property type="term" value="F:FMN binding"/>
    <property type="evidence" value="ECO:0007669"/>
    <property type="project" value="InterPro"/>
</dbReference>
<reference evidence="7" key="1">
    <citation type="submission" date="2021-01" db="EMBL/GenBank/DDBJ databases">
        <authorList>
            <person name="Corre E."/>
            <person name="Pelletier E."/>
            <person name="Niang G."/>
            <person name="Scheremetjew M."/>
            <person name="Finn R."/>
            <person name="Kale V."/>
            <person name="Holt S."/>
            <person name="Cochrane G."/>
            <person name="Meng A."/>
            <person name="Brown T."/>
            <person name="Cohen L."/>
        </authorList>
    </citation>
    <scope>NUCLEOTIDE SEQUENCE</scope>
    <source>
        <strain evidence="7">GSBS06</strain>
    </source>
</reference>
<gene>
    <name evidence="7" type="ORF">ASTO00021_LOCUS5065</name>
</gene>
<evidence type="ECO:0000256" key="5">
    <source>
        <dbReference type="SAM" id="MobiDB-lite"/>
    </source>
</evidence>